<dbReference type="PANTHER" id="PTHR35446">
    <property type="entry name" value="SI:CH211-175M2.5"/>
    <property type="match status" value="1"/>
</dbReference>
<organism evidence="2 3">
    <name type="scientific">Microbispora maris</name>
    <dbReference type="NCBI Taxonomy" id="3144104"/>
    <lineage>
        <taxon>Bacteria</taxon>
        <taxon>Bacillati</taxon>
        <taxon>Actinomycetota</taxon>
        <taxon>Actinomycetes</taxon>
        <taxon>Streptosporangiales</taxon>
        <taxon>Streptosporangiaceae</taxon>
        <taxon>Microbispora</taxon>
    </lineage>
</organism>
<dbReference type="PANTHER" id="PTHR35446:SF2">
    <property type="entry name" value="CARBOXYMUCONOLACTONE DECARBOXYLASE-LIKE DOMAIN-CONTAINING PROTEIN"/>
    <property type="match status" value="1"/>
</dbReference>
<keyword evidence="3" id="KW-1185">Reference proteome</keyword>
<name>A0ABV0AXF1_9ACTN</name>
<reference evidence="2 3" key="1">
    <citation type="submission" date="2024-05" db="EMBL/GenBank/DDBJ databases">
        <title>Microbispora sp.ZYX-F-249.</title>
        <authorList>
            <person name="Xie H."/>
        </authorList>
    </citation>
    <scope>NUCLEOTIDE SEQUENCE [LARGE SCALE GENOMIC DNA]</scope>
    <source>
        <strain evidence="2 3">ZYX-F-249</strain>
    </source>
</reference>
<accession>A0ABV0AXF1</accession>
<gene>
    <name evidence="2" type="ORF">AAH991_32905</name>
</gene>
<dbReference type="Pfam" id="PF02627">
    <property type="entry name" value="CMD"/>
    <property type="match status" value="1"/>
</dbReference>
<dbReference type="RefSeq" id="WP_346229824.1">
    <property type="nucleotide sequence ID" value="NZ_JBDJAW010000040.1"/>
</dbReference>
<dbReference type="SUPFAM" id="SSF69118">
    <property type="entry name" value="AhpD-like"/>
    <property type="match status" value="1"/>
</dbReference>
<dbReference type="EMBL" id="JBDJAW010000040">
    <property type="protein sequence ID" value="MEN3539950.1"/>
    <property type="molecule type" value="Genomic_DNA"/>
</dbReference>
<evidence type="ECO:0000259" key="1">
    <source>
        <dbReference type="Pfam" id="PF02627"/>
    </source>
</evidence>
<dbReference type="NCBIfam" id="TIGR00778">
    <property type="entry name" value="ahpD_dom"/>
    <property type="match status" value="1"/>
</dbReference>
<dbReference type="InterPro" id="IPR004675">
    <property type="entry name" value="AhpD_core"/>
</dbReference>
<dbReference type="InterPro" id="IPR029032">
    <property type="entry name" value="AhpD-like"/>
</dbReference>
<sequence length="367" mass="38906">MGAILTKATLPGSLAQVGHVTPVSPATATGLVRRVYGQLEQDFGMLAPPVILHSPAPRSLAACWTMLRESLLAAGAVPRSLREVVAAAVSAANRCPYCADVHGATLRGLTRGRYAAEIAADRIGDIRDPEVREIAQWARGLGRRSTAVRLPRRTPEENAELVAVAVTFHYLNRMVNVFLGESPLPPDVPARARPGLMRLFGLVMSTTARRAARPGLSLDLLPAAPLPAELSWAAGAPHLTGAFAQAAAAVEEAGRRAVPEPVRELVSAALAEWDGEPAGPSRAWAEDRVRALPEECRPAGRLALLTALASYQVDHQVIAGFRRTDPGDRALVELTSWASLAAARTAGAWIAGPEPVLHTTRNGRTVP</sequence>
<proteinExistence type="predicted"/>
<evidence type="ECO:0000313" key="3">
    <source>
        <dbReference type="Proteomes" id="UP001447516"/>
    </source>
</evidence>
<dbReference type="InterPro" id="IPR003779">
    <property type="entry name" value="CMD-like"/>
</dbReference>
<dbReference type="Proteomes" id="UP001447516">
    <property type="component" value="Unassembled WGS sequence"/>
</dbReference>
<dbReference type="Gene3D" id="1.20.1290.10">
    <property type="entry name" value="AhpD-like"/>
    <property type="match status" value="1"/>
</dbReference>
<protein>
    <submittedName>
        <fullName evidence="2">Carboxymuconolactone decarboxylase family protein</fullName>
    </submittedName>
</protein>
<evidence type="ECO:0000313" key="2">
    <source>
        <dbReference type="EMBL" id="MEN3539950.1"/>
    </source>
</evidence>
<feature type="domain" description="Carboxymuconolactone decarboxylase-like" evidence="1">
    <location>
        <begin position="61"/>
        <end position="108"/>
    </location>
</feature>
<comment type="caution">
    <text evidence="2">The sequence shown here is derived from an EMBL/GenBank/DDBJ whole genome shotgun (WGS) entry which is preliminary data.</text>
</comment>